<evidence type="ECO:0000256" key="2">
    <source>
        <dbReference type="ARBA" id="ARBA00008364"/>
    </source>
</evidence>
<dbReference type="InterPro" id="IPR000071">
    <property type="entry name" value="Lentvrl_matrix_N"/>
</dbReference>
<dbReference type="SUPFAM" id="SSF57756">
    <property type="entry name" value="Retrovirus zinc finger-like domains"/>
    <property type="match status" value="1"/>
</dbReference>
<dbReference type="Gene3D" id="6.10.250.390">
    <property type="match status" value="1"/>
</dbReference>
<dbReference type="GO" id="GO:0005198">
    <property type="term" value="F:structural molecule activity"/>
    <property type="evidence" value="ECO:0007669"/>
    <property type="project" value="InterPro"/>
</dbReference>
<keyword evidence="18" id="KW-1043">Host membrane</keyword>
<dbReference type="InterPro" id="IPR001878">
    <property type="entry name" value="Znf_CCHC"/>
</dbReference>
<evidence type="ECO:0000256" key="12">
    <source>
        <dbReference type="ARBA" id="ARBA00022723"/>
    </source>
</evidence>
<dbReference type="Pfam" id="PF00607">
    <property type="entry name" value="Gag_p24"/>
    <property type="match status" value="1"/>
</dbReference>
<dbReference type="SUPFAM" id="SSF47836">
    <property type="entry name" value="Retroviral matrix proteins"/>
    <property type="match status" value="1"/>
</dbReference>
<dbReference type="InterPro" id="IPR014817">
    <property type="entry name" value="Gag_p6"/>
</dbReference>
<dbReference type="InterPro" id="IPR012344">
    <property type="entry name" value="Matrix_HIV/RSV_N"/>
</dbReference>
<comment type="similarity">
    <text evidence="2">Belongs to the primate lentivirus group gag polyprotein family.</text>
</comment>
<keyword evidence="5" id="KW-0597">Phosphoprotein</keyword>
<dbReference type="SUPFAM" id="SSF47943">
    <property type="entry name" value="Retrovirus capsid protein, N-terminal core domain"/>
    <property type="match status" value="1"/>
</dbReference>
<dbReference type="Gene3D" id="1.10.150.90">
    <property type="entry name" value="Immunodeficiency lentiviruses, gag gene matrix protein p17"/>
    <property type="match status" value="1"/>
</dbReference>
<organism evidence="29">
    <name type="scientific">Human immunodeficiency virus type 1</name>
    <name type="common">HIV-1</name>
    <dbReference type="NCBI Taxonomy" id="11676"/>
    <lineage>
        <taxon>Viruses</taxon>
        <taxon>Riboviria</taxon>
        <taxon>Pararnavirae</taxon>
        <taxon>Artverviricota</taxon>
        <taxon>Revtraviricetes</taxon>
        <taxon>Ortervirales</taxon>
        <taxon>Retroviridae</taxon>
        <taxon>Orthoretrovirinae</taxon>
        <taxon>Lentivirus</taxon>
        <taxon>Lentivirus humimdef1</taxon>
    </lineage>
</organism>
<evidence type="ECO:0000256" key="14">
    <source>
        <dbReference type="ARBA" id="ARBA00022758"/>
    </source>
</evidence>
<dbReference type="Pfam" id="PF00098">
    <property type="entry name" value="zf-CCHC"/>
    <property type="match status" value="2"/>
</dbReference>
<evidence type="ECO:0000256" key="22">
    <source>
        <dbReference type="ARBA" id="ARBA00023200"/>
    </source>
</evidence>
<comment type="subcellular location">
    <molecule>Matrix protein p17</molecule>
    <subcellularLocation>
        <location evidence="25">Virion membrane</location>
        <topology evidence="25">Lipid-anchor</topology>
    </subcellularLocation>
    <subcellularLocation>
        <location evidence="25">Host nucleus</location>
    </subcellularLocation>
    <subcellularLocation>
        <location evidence="25">Host cytoplasm</location>
    </subcellularLocation>
</comment>
<evidence type="ECO:0000256" key="10">
    <source>
        <dbReference type="ARBA" id="ARBA00022637"/>
    </source>
</evidence>
<evidence type="ECO:0000256" key="23">
    <source>
        <dbReference type="ARBA" id="ARBA00023288"/>
    </source>
</evidence>
<accession>A0A2L1KXJ3</accession>
<evidence type="ECO:0000256" key="25">
    <source>
        <dbReference type="RuleBase" id="RU004487"/>
    </source>
</evidence>
<dbReference type="FunFam" id="1.10.375.10:FF:000001">
    <property type="entry name" value="Gag polyprotein"/>
    <property type="match status" value="1"/>
</dbReference>
<evidence type="ECO:0000256" key="17">
    <source>
        <dbReference type="ARBA" id="ARBA00022844"/>
    </source>
</evidence>
<feature type="domain" description="CCHC-type" evidence="28">
    <location>
        <begin position="383"/>
        <end position="398"/>
    </location>
</feature>
<keyword evidence="20 25" id="KW-0543">Viral nucleoprotein</keyword>
<dbReference type="GO" id="GO:0030430">
    <property type="term" value="C:host cell cytoplasm"/>
    <property type="evidence" value="ECO:0007669"/>
    <property type="project" value="UniProtKB-SubCell"/>
</dbReference>
<sequence>MGARASILRGEKLDAWERIKLRPGGKKHYMLKHLVWASRELERFAVNPSLLETLEGCKQIIRQLQPALQTGTEELRSLYNTVATLYCVHAKIEVRDTKEALDKIEEEQNKSQQAAAANKGQVSQNYPIVQNLQGQMVHQPISPRTLNAWVKVIEEKAFSPEVIPMFTALSEGATPQDLNTMLNTVGGHQAAMQMLKDTINEEAADWDRLHPVPAGPVAPGQIREPRGSDIAGTTSNLQEQIQWMTSNPPIPVGEIYKRWIILGLNKIVRMYSPVSILDIKQGPKEPFRDYVDRFFKTLRAEQATQDVKNWMTDTLLVQNANPDCKTILRALGPGATLEEMMTACQGVGGPSHKARVLAEAMSQAQQPVMMQKSNFKGPKKIIKCFNCGKVGHLARNCRAPRKKGCWKCGREGHQMKDCSEGQANFLGKIWPSHKGRPGNFLQSRPEPTAPPAESFRFEETTPSPIQEPKDTYQPLTALKSLFGNDPLLQ</sequence>
<evidence type="ECO:0000256" key="9">
    <source>
        <dbReference type="ARBA" id="ARBA00022612"/>
    </source>
</evidence>
<keyword evidence="23" id="KW-0449">Lipoprotein</keyword>
<keyword evidence="10" id="KW-1198">Viral budding</keyword>
<dbReference type="InterPro" id="IPR008916">
    <property type="entry name" value="Retrov_capsid_C"/>
</dbReference>
<dbReference type="InterPro" id="IPR045345">
    <property type="entry name" value="Gag_p24_C"/>
</dbReference>
<dbReference type="SUPFAM" id="SSF47353">
    <property type="entry name" value="Retrovirus capsid dimerization domain-like"/>
    <property type="match status" value="1"/>
</dbReference>
<dbReference type="Gene3D" id="1.10.375.10">
    <property type="entry name" value="Human Immunodeficiency Virus Type 1 Capsid Protein"/>
    <property type="match status" value="1"/>
</dbReference>
<evidence type="ECO:0000256" key="20">
    <source>
        <dbReference type="ARBA" id="ARBA00023086"/>
    </source>
</evidence>
<evidence type="ECO:0000256" key="19">
    <source>
        <dbReference type="ARBA" id="ARBA00022884"/>
    </source>
</evidence>
<dbReference type="PANTHER" id="PTHR40389">
    <property type="entry name" value="ENDOGENOUS RETROVIRUS GROUP K MEMBER 24 GAG POLYPROTEIN-RELATED"/>
    <property type="match status" value="1"/>
</dbReference>
<dbReference type="FunFam" id="1.10.1200.30:FF:000001">
    <property type="entry name" value="Gag polyprotein"/>
    <property type="match status" value="1"/>
</dbReference>
<feature type="domain" description="CCHC-type" evidence="28">
    <location>
        <begin position="405"/>
        <end position="420"/>
    </location>
</feature>
<dbReference type="GO" id="GO:0039702">
    <property type="term" value="P:viral budding via host ESCRT complex"/>
    <property type="evidence" value="ECO:0007669"/>
    <property type="project" value="UniProtKB-KW"/>
</dbReference>
<dbReference type="InterPro" id="IPR050195">
    <property type="entry name" value="Primate_lentivir_Gag_pol-like"/>
</dbReference>
<keyword evidence="8 25" id="KW-0945">Host-virus interaction</keyword>
<dbReference type="Gene3D" id="1.20.5.760">
    <property type="entry name" value="Single helix bin"/>
    <property type="match status" value="1"/>
</dbReference>
<feature type="coiled-coil region" evidence="26">
    <location>
        <begin position="87"/>
        <end position="114"/>
    </location>
</feature>
<dbReference type="Pfam" id="PF08705">
    <property type="entry name" value="Gag_p6"/>
    <property type="match status" value="1"/>
</dbReference>
<evidence type="ECO:0000256" key="7">
    <source>
        <dbReference type="ARBA" id="ARBA00022562"/>
    </source>
</evidence>
<dbReference type="Gene3D" id="4.10.60.10">
    <property type="entry name" value="Zinc finger, CCHC-type"/>
    <property type="match status" value="1"/>
</dbReference>
<dbReference type="SMART" id="SM00343">
    <property type="entry name" value="ZnF_C2HC"/>
    <property type="match status" value="2"/>
</dbReference>
<evidence type="ECO:0000256" key="16">
    <source>
        <dbReference type="ARBA" id="ARBA00022833"/>
    </source>
</evidence>
<keyword evidence="3" id="KW-1187">Viral budding via the host ESCRT complexes</keyword>
<proteinExistence type="inferred from homology"/>
<dbReference type="InterPro" id="IPR008919">
    <property type="entry name" value="Retrov_capsid_N"/>
</dbReference>
<evidence type="ECO:0000256" key="6">
    <source>
        <dbReference type="ARBA" id="ARBA00022561"/>
    </source>
</evidence>
<dbReference type="Pfam" id="PF19317">
    <property type="entry name" value="Gag_p24_C"/>
    <property type="match status" value="1"/>
</dbReference>
<keyword evidence="12 25" id="KW-0479">Metal-binding</keyword>
<evidence type="ECO:0000256" key="18">
    <source>
        <dbReference type="ARBA" id="ARBA00022870"/>
    </source>
</evidence>
<evidence type="ECO:0000256" key="5">
    <source>
        <dbReference type="ARBA" id="ARBA00022553"/>
    </source>
</evidence>
<dbReference type="PANTHER" id="PTHR40389:SF3">
    <property type="entry name" value="IGE-BINDING PROTEIN"/>
    <property type="match status" value="1"/>
</dbReference>
<keyword evidence="22 25" id="KW-1035">Host cytoplasm</keyword>
<evidence type="ECO:0000256" key="1">
    <source>
        <dbReference type="ARBA" id="ARBA00004425"/>
    </source>
</evidence>
<keyword evidence="4" id="KW-1032">Host cell membrane</keyword>
<dbReference type="GO" id="GO:0075523">
    <property type="term" value="P:viral translational frameshifting"/>
    <property type="evidence" value="ECO:0007669"/>
    <property type="project" value="UniProtKB-KW"/>
</dbReference>
<dbReference type="PRINTS" id="PR00234">
    <property type="entry name" value="HIV1MATRIX"/>
</dbReference>
<evidence type="ECO:0000256" key="11">
    <source>
        <dbReference type="ARBA" id="ARBA00022707"/>
    </source>
</evidence>
<evidence type="ECO:0000256" key="24">
    <source>
        <dbReference type="PROSITE-ProRule" id="PRU00047"/>
    </source>
</evidence>
<dbReference type="GO" id="GO:0055036">
    <property type="term" value="C:virion membrane"/>
    <property type="evidence" value="ECO:0007669"/>
    <property type="project" value="UniProtKB-SubCell"/>
</dbReference>
<keyword evidence="13" id="KW-0677">Repeat</keyword>
<gene>
    <name evidence="29" type="primary">gag</name>
</gene>
<dbReference type="EMBL" id="MF109612">
    <property type="protein sequence ID" value="AVE27244.1"/>
    <property type="molecule type" value="Genomic_RNA"/>
</dbReference>
<evidence type="ECO:0000256" key="8">
    <source>
        <dbReference type="ARBA" id="ARBA00022581"/>
    </source>
</evidence>
<keyword evidence="26" id="KW-0175">Coiled coil</keyword>
<dbReference type="PROSITE" id="PS50158">
    <property type="entry name" value="ZF_CCHC"/>
    <property type="match status" value="2"/>
</dbReference>
<keyword evidence="19 25" id="KW-0694">RNA-binding</keyword>
<evidence type="ECO:0000313" key="29">
    <source>
        <dbReference type="EMBL" id="AVE27244.1"/>
    </source>
</evidence>
<feature type="region of interest" description="Disordered" evidence="27">
    <location>
        <begin position="434"/>
        <end position="473"/>
    </location>
</feature>
<evidence type="ECO:0000256" key="21">
    <source>
        <dbReference type="ARBA" id="ARBA00023136"/>
    </source>
</evidence>
<evidence type="ECO:0000256" key="3">
    <source>
        <dbReference type="ARBA" id="ARBA00022462"/>
    </source>
</evidence>
<evidence type="ECO:0000259" key="28">
    <source>
        <dbReference type="PROSITE" id="PS50158"/>
    </source>
</evidence>
<protein>
    <recommendedName>
        <fullName evidence="25">Gag polyprotein</fullName>
    </recommendedName>
    <component>
        <recommendedName>
            <fullName evidence="25">Matrix protein p17</fullName>
            <shortName evidence="25">MA</shortName>
        </recommendedName>
    </component>
</protein>
<comment type="subcellular location">
    <subcellularLocation>
        <location evidence="1">Host cell membrane</location>
        <topology evidence="1">Lipid-anchor</topology>
    </subcellularLocation>
    <subcellularLocation>
        <location evidence="25">Virion</location>
    </subcellularLocation>
    <subcellularLocation>
        <location evidence="25">Host cytoplasm</location>
    </subcellularLocation>
    <subcellularLocation>
        <location evidence="25">Host nucleus</location>
    </subcellularLocation>
</comment>
<keyword evidence="21" id="KW-0472">Membrane</keyword>
<evidence type="ECO:0000256" key="26">
    <source>
        <dbReference type="SAM" id="Coils"/>
    </source>
</evidence>
<dbReference type="InterPro" id="IPR036875">
    <property type="entry name" value="Znf_CCHC_sf"/>
</dbReference>
<organismHost>
    <name type="scientific">Homo sapiens</name>
    <name type="common">Human</name>
    <dbReference type="NCBI Taxonomy" id="9606"/>
</organismHost>
<dbReference type="Gene3D" id="1.10.1200.30">
    <property type="match status" value="1"/>
</dbReference>
<name>A0A2L1KXJ3_HV1</name>
<evidence type="ECO:0000256" key="13">
    <source>
        <dbReference type="ARBA" id="ARBA00022737"/>
    </source>
</evidence>
<keyword evidence="16 25" id="KW-0862">Zinc</keyword>
<keyword evidence="14" id="KW-0688">Ribosomal frameshifting</keyword>
<keyword evidence="7 25" id="KW-1048">Host nucleus</keyword>
<keyword evidence="11" id="KW-0519">Myristate</keyword>
<dbReference type="Pfam" id="PF00540">
    <property type="entry name" value="Gag_p17"/>
    <property type="match status" value="1"/>
</dbReference>
<dbReference type="GO" id="GO:0020002">
    <property type="term" value="C:host cell plasma membrane"/>
    <property type="evidence" value="ECO:0007669"/>
    <property type="project" value="UniProtKB-SubCell"/>
</dbReference>
<keyword evidence="6 25" id="KW-0167">Capsid protein</keyword>
<dbReference type="GO" id="GO:0019013">
    <property type="term" value="C:viral nucleocapsid"/>
    <property type="evidence" value="ECO:0007669"/>
    <property type="project" value="UniProtKB-KW"/>
</dbReference>
<dbReference type="GO" id="GO:0042025">
    <property type="term" value="C:host cell nucleus"/>
    <property type="evidence" value="ECO:0007669"/>
    <property type="project" value="UniProtKB-SubCell"/>
</dbReference>
<dbReference type="GO" id="GO:0003723">
    <property type="term" value="F:RNA binding"/>
    <property type="evidence" value="ECO:0007669"/>
    <property type="project" value="UniProtKB-KW"/>
</dbReference>
<dbReference type="InterPro" id="IPR010999">
    <property type="entry name" value="Retrovr_matrix"/>
</dbReference>
<keyword evidence="9" id="KW-1188">Viral release from host cell</keyword>
<dbReference type="GO" id="GO:0008270">
    <property type="term" value="F:zinc ion binding"/>
    <property type="evidence" value="ECO:0007669"/>
    <property type="project" value="UniProtKB-KW"/>
</dbReference>
<keyword evidence="17 25" id="KW-0946">Virion</keyword>
<evidence type="ECO:0000256" key="27">
    <source>
        <dbReference type="SAM" id="MobiDB-lite"/>
    </source>
</evidence>
<reference evidence="29" key="1">
    <citation type="journal article" date="2018" name="PLoS ONE">
        <title>A high HIV-1 strain variability in London, UK, revealed by full-genome analysis: Results from the ICONIC project.</title>
        <authorList>
            <consortium name="ICONIC Consortium"/>
            <person name="Yebra G."/>
            <person name="Frampton D."/>
            <person name="Gallo Cassarino T."/>
            <person name="Raffle J."/>
            <person name="Hubb J."/>
            <person name="Ferns R.B."/>
            <person name="Waters L."/>
            <person name="Tong C.Y.W."/>
            <person name="Kozlakidis Z."/>
            <person name="Hayward A."/>
            <person name="Kellam P."/>
            <person name="Pillay D."/>
            <person name="Clark D."/>
            <person name="Nastouli E."/>
            <person name="Leigh Brown A.J."/>
        </authorList>
    </citation>
    <scope>NUCLEOTIDE SEQUENCE</scope>
    <source>
        <strain evidence="29">14727_1_49.3</strain>
    </source>
</reference>
<keyword evidence="15 24" id="KW-0863">Zinc-finger</keyword>
<comment type="PTM">
    <molecule>Gag-Pol polyprotein</molecule>
    <text evidence="25">Specific enzymatic cleavages by the viral protease yield mature proteins.</text>
</comment>
<evidence type="ECO:0000256" key="4">
    <source>
        <dbReference type="ARBA" id="ARBA00022511"/>
    </source>
</evidence>
<evidence type="ECO:0000256" key="15">
    <source>
        <dbReference type="ARBA" id="ARBA00022771"/>
    </source>
</evidence>